<evidence type="ECO:0000313" key="2">
    <source>
        <dbReference type="Proteomes" id="UP001159363"/>
    </source>
</evidence>
<name>A0ABQ9IPU7_9NEOP</name>
<dbReference type="Gene3D" id="1.20.1520.10">
    <property type="entry name" value="ADP-ribosylation factor-like 2-binding protein, domain"/>
    <property type="match status" value="1"/>
</dbReference>
<accession>A0ABQ9IPU7</accession>
<dbReference type="Proteomes" id="UP001159363">
    <property type="component" value="Chromosome 1"/>
</dbReference>
<dbReference type="EMBL" id="JARBHB010000001">
    <property type="protein sequence ID" value="KAJ8897983.1"/>
    <property type="molecule type" value="Genomic_DNA"/>
</dbReference>
<protein>
    <submittedName>
        <fullName evidence="1">Uncharacterized protein</fullName>
    </submittedName>
</protein>
<comment type="caution">
    <text evidence="1">The sequence shown here is derived from an EMBL/GenBank/DDBJ whole genome shotgun (WGS) entry which is preliminary data.</text>
</comment>
<reference evidence="1 2" key="1">
    <citation type="submission" date="2023-02" db="EMBL/GenBank/DDBJ databases">
        <title>LHISI_Scaffold_Assembly.</title>
        <authorList>
            <person name="Stuart O.P."/>
            <person name="Cleave R."/>
            <person name="Magrath M.J.L."/>
            <person name="Mikheyev A.S."/>
        </authorList>
    </citation>
    <scope>NUCLEOTIDE SEQUENCE [LARGE SCALE GENOMIC DNA]</scope>
    <source>
        <strain evidence="1">Daus_M_001</strain>
        <tissue evidence="1">Leg muscle</tissue>
    </source>
</reference>
<sequence length="103" mass="11250">MDNGPQWRVVCRIDAVGISTGAGRVVVAWPWRLPEVDYCVTGARAVVMEPSVQEDCSWVLDSIVGFLQGPIWNAPVLTFIEHKSSSKSCCCCFRQAPAQHTGA</sequence>
<keyword evidence="2" id="KW-1185">Reference proteome</keyword>
<evidence type="ECO:0000313" key="1">
    <source>
        <dbReference type="EMBL" id="KAJ8897983.1"/>
    </source>
</evidence>
<gene>
    <name evidence="1" type="ORF">PR048_003343</name>
</gene>
<dbReference type="InterPro" id="IPR042541">
    <property type="entry name" value="BART_sf"/>
</dbReference>
<organism evidence="1 2">
    <name type="scientific">Dryococelus australis</name>
    <dbReference type="NCBI Taxonomy" id="614101"/>
    <lineage>
        <taxon>Eukaryota</taxon>
        <taxon>Metazoa</taxon>
        <taxon>Ecdysozoa</taxon>
        <taxon>Arthropoda</taxon>
        <taxon>Hexapoda</taxon>
        <taxon>Insecta</taxon>
        <taxon>Pterygota</taxon>
        <taxon>Neoptera</taxon>
        <taxon>Polyneoptera</taxon>
        <taxon>Phasmatodea</taxon>
        <taxon>Verophasmatodea</taxon>
        <taxon>Anareolatae</taxon>
        <taxon>Phasmatidae</taxon>
        <taxon>Eurycanthinae</taxon>
        <taxon>Dryococelus</taxon>
    </lineage>
</organism>
<proteinExistence type="predicted"/>